<dbReference type="AlphaFoldDB" id="A0A6A5XD24"/>
<dbReference type="EMBL" id="ML978075">
    <property type="protein sequence ID" value="KAF2010773.1"/>
    <property type="molecule type" value="Genomic_DNA"/>
</dbReference>
<proteinExistence type="predicted"/>
<protein>
    <submittedName>
        <fullName evidence="1">Uncharacterized protein</fullName>
    </submittedName>
</protein>
<evidence type="ECO:0000313" key="1">
    <source>
        <dbReference type="EMBL" id="KAF2010773.1"/>
    </source>
</evidence>
<accession>A0A6A5XD24</accession>
<dbReference type="RefSeq" id="XP_033379112.1">
    <property type="nucleotide sequence ID" value="XM_033526160.1"/>
</dbReference>
<reference evidence="1" key="1">
    <citation type="journal article" date="2020" name="Stud. Mycol.">
        <title>101 Dothideomycetes genomes: a test case for predicting lifestyles and emergence of pathogens.</title>
        <authorList>
            <person name="Haridas S."/>
            <person name="Albert R."/>
            <person name="Binder M."/>
            <person name="Bloem J."/>
            <person name="Labutti K."/>
            <person name="Salamov A."/>
            <person name="Andreopoulos B."/>
            <person name="Baker S."/>
            <person name="Barry K."/>
            <person name="Bills G."/>
            <person name="Bluhm B."/>
            <person name="Cannon C."/>
            <person name="Castanera R."/>
            <person name="Culley D."/>
            <person name="Daum C."/>
            <person name="Ezra D."/>
            <person name="Gonzalez J."/>
            <person name="Henrissat B."/>
            <person name="Kuo A."/>
            <person name="Liang C."/>
            <person name="Lipzen A."/>
            <person name="Lutzoni F."/>
            <person name="Magnuson J."/>
            <person name="Mondo S."/>
            <person name="Nolan M."/>
            <person name="Ohm R."/>
            <person name="Pangilinan J."/>
            <person name="Park H.-J."/>
            <person name="Ramirez L."/>
            <person name="Alfaro M."/>
            <person name="Sun H."/>
            <person name="Tritt A."/>
            <person name="Yoshinaga Y."/>
            <person name="Zwiers L.-H."/>
            <person name="Turgeon B."/>
            <person name="Goodwin S."/>
            <person name="Spatafora J."/>
            <person name="Crous P."/>
            <person name="Grigoriev I."/>
        </authorList>
    </citation>
    <scope>NUCLEOTIDE SEQUENCE</scope>
    <source>
        <strain evidence="1">CBS 175.79</strain>
    </source>
</reference>
<sequence length="212" mass="24446">MQNPTTQDENKTYRSALTLLQIEPNEANVQTLKNQRAISNYTKTDYHRWALLVLDCLLFDALRDAIEIAIEVKPLISDQHELIRKCIKGRIEAVETKHQQGLIDNPMSRHTPLQGLFSKFFEIAANICLLWLGLKSGFLTEREWHNFTDLWNLRLLEAYHQFSTSALNVIQTLTEPHVAEQTVTQSRNQTKGLLFRATRQLSVTIQVFAEAE</sequence>
<organism evidence="1 2">
    <name type="scientific">Aaosphaeria arxii CBS 175.79</name>
    <dbReference type="NCBI Taxonomy" id="1450172"/>
    <lineage>
        <taxon>Eukaryota</taxon>
        <taxon>Fungi</taxon>
        <taxon>Dikarya</taxon>
        <taxon>Ascomycota</taxon>
        <taxon>Pezizomycotina</taxon>
        <taxon>Dothideomycetes</taxon>
        <taxon>Pleosporomycetidae</taxon>
        <taxon>Pleosporales</taxon>
        <taxon>Pleosporales incertae sedis</taxon>
        <taxon>Aaosphaeria</taxon>
    </lineage>
</organism>
<name>A0A6A5XD24_9PLEO</name>
<dbReference type="Proteomes" id="UP000799778">
    <property type="component" value="Unassembled WGS sequence"/>
</dbReference>
<gene>
    <name evidence="1" type="ORF">BU24DRAFT_413498</name>
</gene>
<evidence type="ECO:0000313" key="2">
    <source>
        <dbReference type="Proteomes" id="UP000799778"/>
    </source>
</evidence>
<dbReference type="GeneID" id="54283557"/>
<keyword evidence="2" id="KW-1185">Reference proteome</keyword>